<dbReference type="InterPro" id="IPR020846">
    <property type="entry name" value="MFS_dom"/>
</dbReference>
<keyword evidence="5 8" id="KW-1133">Transmembrane helix</keyword>
<dbReference type="PROSITE" id="PS50850">
    <property type="entry name" value="MFS"/>
    <property type="match status" value="1"/>
</dbReference>
<feature type="domain" description="Major facilitator superfamily (MFS) profile" evidence="9">
    <location>
        <begin position="51"/>
        <end position="494"/>
    </location>
</feature>
<feature type="transmembrane region" description="Helical" evidence="8">
    <location>
        <begin position="187"/>
        <end position="206"/>
    </location>
</feature>
<keyword evidence="4 8" id="KW-0812">Transmembrane</keyword>
<dbReference type="AlphaFoldDB" id="A0A0C2EZN1"/>
<dbReference type="InterPro" id="IPR005828">
    <property type="entry name" value="MFS_sugar_transport-like"/>
</dbReference>
<dbReference type="EMBL" id="AWTV01000007">
    <property type="protein sequence ID" value="KIH91994.1"/>
    <property type="molecule type" value="Genomic_DNA"/>
</dbReference>
<accession>A0A0C2EZN1</accession>
<dbReference type="GO" id="GO:0005351">
    <property type="term" value="F:carbohydrate:proton symporter activity"/>
    <property type="evidence" value="ECO:0007669"/>
    <property type="project" value="TreeGrafter"/>
</dbReference>
<comment type="caution">
    <text evidence="10">The sequence shown here is derived from an EMBL/GenBank/DDBJ whole genome shotgun (WGS) entry which is preliminary data.</text>
</comment>
<feature type="transmembrane region" description="Helical" evidence="8">
    <location>
        <begin position="98"/>
        <end position="117"/>
    </location>
</feature>
<keyword evidence="11" id="KW-1185">Reference proteome</keyword>
<dbReference type="GO" id="GO:0016020">
    <property type="term" value="C:membrane"/>
    <property type="evidence" value="ECO:0007669"/>
    <property type="project" value="UniProtKB-SubCell"/>
</dbReference>
<dbReference type="OrthoDB" id="6612291at2759"/>
<gene>
    <name evidence="10" type="ORF">SPBR_01552</name>
</gene>
<reference evidence="10 11" key="1">
    <citation type="journal article" date="2014" name="BMC Genomics">
        <title>Comparative genomics of the major fungal agents of human and animal Sporotrichosis: Sporothrix schenckii and Sporothrix brasiliensis.</title>
        <authorList>
            <person name="Teixeira M.M."/>
            <person name="de Almeida L.G."/>
            <person name="Kubitschek-Barreira P."/>
            <person name="Alves F.L."/>
            <person name="Kioshima E.S."/>
            <person name="Abadio A.K."/>
            <person name="Fernandes L."/>
            <person name="Derengowski L.S."/>
            <person name="Ferreira K.S."/>
            <person name="Souza R.C."/>
            <person name="Ruiz J.C."/>
            <person name="de Andrade N.C."/>
            <person name="Paes H.C."/>
            <person name="Nicola A.M."/>
            <person name="Albuquerque P."/>
            <person name="Gerber A.L."/>
            <person name="Martins V.P."/>
            <person name="Peconick L.D."/>
            <person name="Neto A.V."/>
            <person name="Chaucanez C.B."/>
            <person name="Silva P.A."/>
            <person name="Cunha O.L."/>
            <person name="de Oliveira F.F."/>
            <person name="dos Santos T.C."/>
            <person name="Barros A.L."/>
            <person name="Soares M.A."/>
            <person name="de Oliveira L.M."/>
            <person name="Marini M.M."/>
            <person name="Villalobos-Duno H."/>
            <person name="Cunha M.M."/>
            <person name="de Hoog S."/>
            <person name="da Silveira J.F."/>
            <person name="Henrissat B."/>
            <person name="Nino-Vega G.A."/>
            <person name="Cisalpino P.S."/>
            <person name="Mora-Montes H.M."/>
            <person name="Almeida S.R."/>
            <person name="Stajich J.E."/>
            <person name="Lopes-Bezerra L.M."/>
            <person name="Vasconcelos A.T."/>
            <person name="Felipe M.S."/>
        </authorList>
    </citation>
    <scope>NUCLEOTIDE SEQUENCE [LARGE SCALE GENOMIC DNA]</scope>
    <source>
        <strain evidence="10 11">5110</strain>
    </source>
</reference>
<dbReference type="InterPro" id="IPR036259">
    <property type="entry name" value="MFS_trans_sf"/>
</dbReference>
<proteinExistence type="inferred from homology"/>
<evidence type="ECO:0000256" key="7">
    <source>
        <dbReference type="RuleBase" id="RU003346"/>
    </source>
</evidence>
<feature type="transmembrane region" description="Helical" evidence="8">
    <location>
        <begin position="472"/>
        <end position="488"/>
    </location>
</feature>
<dbReference type="Gene3D" id="1.20.1250.20">
    <property type="entry name" value="MFS general substrate transporter like domains"/>
    <property type="match status" value="1"/>
</dbReference>
<dbReference type="PANTHER" id="PTHR48022:SF83">
    <property type="entry name" value="MAJOR FACILITATOR SUPERFAMILY (MFS) PROFILE DOMAIN-CONTAINING PROTEIN"/>
    <property type="match status" value="1"/>
</dbReference>
<dbReference type="PROSITE" id="PS00217">
    <property type="entry name" value="SUGAR_TRANSPORT_2"/>
    <property type="match status" value="1"/>
</dbReference>
<feature type="transmembrane region" description="Helical" evidence="8">
    <location>
        <begin position="308"/>
        <end position="326"/>
    </location>
</feature>
<evidence type="ECO:0000256" key="4">
    <source>
        <dbReference type="ARBA" id="ARBA00022692"/>
    </source>
</evidence>
<dbReference type="RefSeq" id="XP_040620004.1">
    <property type="nucleotide sequence ID" value="XM_040759862.1"/>
</dbReference>
<dbReference type="Proteomes" id="UP000031575">
    <property type="component" value="Unassembled WGS sequence"/>
</dbReference>
<feature type="transmembrane region" description="Helical" evidence="8">
    <location>
        <begin position="399"/>
        <end position="421"/>
    </location>
</feature>
<dbReference type="Pfam" id="PF00083">
    <property type="entry name" value="Sugar_tr"/>
    <property type="match status" value="1"/>
</dbReference>
<dbReference type="NCBIfam" id="TIGR00879">
    <property type="entry name" value="SP"/>
    <property type="match status" value="1"/>
</dbReference>
<evidence type="ECO:0000256" key="2">
    <source>
        <dbReference type="ARBA" id="ARBA00010992"/>
    </source>
</evidence>
<feature type="transmembrane region" description="Helical" evidence="8">
    <location>
        <begin position="226"/>
        <end position="247"/>
    </location>
</feature>
<evidence type="ECO:0000313" key="10">
    <source>
        <dbReference type="EMBL" id="KIH91994.1"/>
    </source>
</evidence>
<dbReference type="VEuPathDB" id="FungiDB:SPBR_01552"/>
<dbReference type="HOGENOM" id="CLU_001265_11_5_1"/>
<comment type="similarity">
    <text evidence="2 7">Belongs to the major facilitator superfamily. Sugar transporter (TC 2.A.1.1) family.</text>
</comment>
<comment type="subcellular location">
    <subcellularLocation>
        <location evidence="1">Membrane</location>
        <topology evidence="1">Multi-pass membrane protein</topology>
    </subcellularLocation>
</comment>
<dbReference type="SUPFAM" id="SSF103473">
    <property type="entry name" value="MFS general substrate transporter"/>
    <property type="match status" value="1"/>
</dbReference>
<dbReference type="PANTHER" id="PTHR48022">
    <property type="entry name" value="PLASTIDIC GLUCOSE TRANSPORTER 4"/>
    <property type="match status" value="1"/>
</dbReference>
<feature type="transmembrane region" description="Helical" evidence="8">
    <location>
        <begin position="49"/>
        <end position="78"/>
    </location>
</feature>
<organism evidence="10 11">
    <name type="scientific">Sporothrix brasiliensis 5110</name>
    <dbReference type="NCBI Taxonomy" id="1398154"/>
    <lineage>
        <taxon>Eukaryota</taxon>
        <taxon>Fungi</taxon>
        <taxon>Dikarya</taxon>
        <taxon>Ascomycota</taxon>
        <taxon>Pezizomycotina</taxon>
        <taxon>Sordariomycetes</taxon>
        <taxon>Sordariomycetidae</taxon>
        <taxon>Ophiostomatales</taxon>
        <taxon>Ophiostomataceae</taxon>
        <taxon>Sporothrix</taxon>
    </lineage>
</organism>
<evidence type="ECO:0000256" key="5">
    <source>
        <dbReference type="ARBA" id="ARBA00022989"/>
    </source>
</evidence>
<dbReference type="InterPro" id="IPR003663">
    <property type="entry name" value="Sugar/inositol_transpt"/>
</dbReference>
<evidence type="ECO:0000256" key="3">
    <source>
        <dbReference type="ARBA" id="ARBA00022448"/>
    </source>
</evidence>
<keyword evidence="6 8" id="KW-0472">Membrane</keyword>
<protein>
    <submittedName>
        <fullName evidence="10">MFS transporter, SP family, general alpha glucoside:H+ symporter</fullName>
    </submittedName>
</protein>
<sequence>MADIEIGTQAALHLQDKLGATSLLEAKKASDAEHEESTWVALKRNRKAVLWSLMVSMSVVMEGYDTILISNFIGYPSFAKKYGNYYGPDRGYLISTPWQQGISMGSTVGAIFGGIMNGQLCTRFGYRKVMCISLVFMAAFIFITFFANSLAVLLVGQILCGFSWGVFATVGPSYASEVCPTNLRAYLTTYVNLCWAIGQLIAAGVMESLINRSDQWSYRIPFAIQWLWPLPLTIGCYLMPESPWYLVGRDRIEEAKQSLRRLTSDRTNDQLNGQLAMILHTIKMESEVTAGTSYLECFKGSDLRRTEIACLAFAGQILSGSTFAYVPTYFFENAGLSPDDAYKLNLGTTSIAFVGTILSWWLIAYIGRRSIYLGGQVITLVLLLLIGIVSVSSHTKGALWAQSALCILWVLCYAMTLGPIAYSFIAEISSARLRPLTVCLARTFYQIVNIFSQVVEPQFMNPTALNAKGKTAFFWAGTGVLMLVWAYFRLPEPNGRTYEELDILFRRGVSARKFTIEKVDAYEEVNNLTKMEEVVEHQEDATQIKSR</sequence>
<evidence type="ECO:0000256" key="8">
    <source>
        <dbReference type="SAM" id="Phobius"/>
    </source>
</evidence>
<feature type="transmembrane region" description="Helical" evidence="8">
    <location>
        <begin position="371"/>
        <end position="393"/>
    </location>
</feature>
<feature type="transmembrane region" description="Helical" evidence="8">
    <location>
        <begin position="346"/>
        <end position="364"/>
    </location>
</feature>
<evidence type="ECO:0000256" key="1">
    <source>
        <dbReference type="ARBA" id="ARBA00004141"/>
    </source>
</evidence>
<dbReference type="InterPro" id="IPR050360">
    <property type="entry name" value="MFS_Sugar_Transporters"/>
</dbReference>
<evidence type="ECO:0000313" key="11">
    <source>
        <dbReference type="Proteomes" id="UP000031575"/>
    </source>
</evidence>
<feature type="transmembrane region" description="Helical" evidence="8">
    <location>
        <begin position="153"/>
        <end position="175"/>
    </location>
</feature>
<name>A0A0C2EZN1_9PEZI</name>
<dbReference type="InterPro" id="IPR005829">
    <property type="entry name" value="Sugar_transporter_CS"/>
</dbReference>
<evidence type="ECO:0000256" key="6">
    <source>
        <dbReference type="ARBA" id="ARBA00023136"/>
    </source>
</evidence>
<dbReference type="FunFam" id="1.20.1250.20:FF:000078">
    <property type="entry name" value="MFS maltose transporter, putative"/>
    <property type="match status" value="1"/>
</dbReference>
<evidence type="ECO:0000259" key="9">
    <source>
        <dbReference type="PROSITE" id="PS50850"/>
    </source>
</evidence>
<dbReference type="GeneID" id="63674783"/>
<feature type="transmembrane region" description="Helical" evidence="8">
    <location>
        <begin position="433"/>
        <end position="452"/>
    </location>
</feature>
<keyword evidence="3 7" id="KW-0813">Transport</keyword>
<feature type="transmembrane region" description="Helical" evidence="8">
    <location>
        <begin position="129"/>
        <end position="147"/>
    </location>
</feature>